<dbReference type="OrthoDB" id="5362408at2"/>
<dbReference type="KEGG" id="rcp:RCAP_rcc01274"/>
<dbReference type="InterPro" id="IPR005537">
    <property type="entry name" value="RAMP_III_fam"/>
</dbReference>
<dbReference type="HOGENOM" id="CLU_328420_0_0_5"/>
<dbReference type="PANTHER" id="PTHR35579">
    <property type="entry name" value="CRISPR SYSTEM CMS ENDORIBONUCLEASE CSM3"/>
    <property type="match status" value="1"/>
</dbReference>
<organism evidence="3 4">
    <name type="scientific">Rhodobacter capsulatus (strain ATCC BAA-309 / NBRC 16581 / SB1003)</name>
    <dbReference type="NCBI Taxonomy" id="272942"/>
    <lineage>
        <taxon>Bacteria</taxon>
        <taxon>Pseudomonadati</taxon>
        <taxon>Pseudomonadota</taxon>
        <taxon>Alphaproteobacteria</taxon>
        <taxon>Rhodobacterales</taxon>
        <taxon>Rhodobacter group</taxon>
        <taxon>Rhodobacter</taxon>
    </lineage>
</organism>
<dbReference type="InterPro" id="IPR052216">
    <property type="entry name" value="CRISPR_Csm3_endoribonuclease"/>
</dbReference>
<accession>D5ASD8</accession>
<evidence type="ECO:0000313" key="3">
    <source>
        <dbReference type="EMBL" id="ADE85029.1"/>
    </source>
</evidence>
<evidence type="ECO:0000313" key="4">
    <source>
        <dbReference type="Proteomes" id="UP000002361"/>
    </source>
</evidence>
<dbReference type="PANTHER" id="PTHR35579:SF3">
    <property type="entry name" value="CRISPR SYSTEM CMS ENDORIBONUCLEASE CSM3"/>
    <property type="match status" value="1"/>
</dbReference>
<feature type="domain" description="CRISPR type III-associated protein" evidence="2">
    <location>
        <begin position="238"/>
        <end position="396"/>
    </location>
</feature>
<dbReference type="STRING" id="272942.RCAP_rcc01274"/>
<reference evidence="3 4" key="2">
    <citation type="journal article" date="2010" name="J. Bacteriol.">
        <title>Complete genome sequence of the photosynthetic purple nonsulfur bacterium Rhodobacter capsulatus SB 1003.</title>
        <authorList>
            <person name="Strnad H."/>
            <person name="Lapidus A."/>
            <person name="Paces J."/>
            <person name="Ulbrich P."/>
            <person name="Vlcek C."/>
            <person name="Paces V."/>
            <person name="Haselkorn R."/>
        </authorList>
    </citation>
    <scope>NUCLEOTIDE SEQUENCE [LARGE SCALE GENOMIC DNA]</scope>
    <source>
        <strain evidence="4">ATCC BAA-309 / NBRC 16581 / SB1003</strain>
    </source>
</reference>
<evidence type="ECO:0000256" key="1">
    <source>
        <dbReference type="ARBA" id="ARBA00023118"/>
    </source>
</evidence>
<dbReference type="AlphaFoldDB" id="D5ASD8"/>
<feature type="domain" description="CRISPR type III-associated protein" evidence="2">
    <location>
        <begin position="507"/>
        <end position="591"/>
    </location>
</feature>
<keyword evidence="4" id="KW-1185">Reference proteome</keyword>
<dbReference type="RefSeq" id="WP_013067008.1">
    <property type="nucleotide sequence ID" value="NC_014034.1"/>
</dbReference>
<name>D5ASD8_RHOCB</name>
<sequence>MKHLRRYRLEWTVLTPLHVGAGQSELRAHDEEDASEVALIARDHAGKPWIPGSTIKGALGATCTDVKVRLFGKPHEKGSQQARGTLTFSGARYVSKAGSSASFELAQTSVAVGTGVAAANKLYRRDFVPEGVTFTSDIDVESGDEPTVQADCAALETLLALAASSEGLNLGANKADDLGRLQITRIERAESRFGPTGWTAQTFAPHTIAASAPVRAPLFGLRMVCPGPFLSKGGQTDNETQPLMDAAGKAPRIMGTAVSGALRKRAEWLWALHLHRGGGAEMKSCKTSAGPRDLDPVQRLFGYEGRRGLLQVSPRNVSAKGSCQIPGVSLDAMTAAPRDGLLFFYHAHHGVTFDLSISTRADLDAAETNLFDLLKADLEANGLKLGMGTTKGFGWFCSDQDPILKHYSEKQTEALKLKSKEDPADHYAEAELPSNLVTIPYRLSRIDPNVIQLPEQRVSDRFSNHALLSKPMPAAASGHIDLVWHVETPVLVAAQTHDHTKPPKDVPFQKIGDTFAIPGSTIKGMLRAELERRVNARAYRIIENLLAITDDPEAERPHLDAKKQLAAFKAHRPDVNENYTPDFAEALFGFVREPESDDKSRSRHEALHLKARISCGMAWLVSEYDADKSRDELYVIAAAEPRPISKFYDHFGRKAYLVDNASAADVVARLKAAERKLDKYASPLKLLHPKQGQNLLFAQRIYLHNMTEAEIGAFLTVLTLDFTLRNRFLIGRARAFNAGKCFPAKIKLTLTPNDAGADYPARGGSKADMRMIGQSATPFLSAFGKFVNSGEDPSTARDPALARSMGFAAKEFNAAHDPLFGDYLRKRSRLDDGKIYYQQTSDDPKNRNFSASDRQKAFEANNGRLAAVLKKTWRD</sequence>
<dbReference type="GO" id="GO:0051607">
    <property type="term" value="P:defense response to virus"/>
    <property type="evidence" value="ECO:0007669"/>
    <property type="project" value="UniProtKB-KW"/>
</dbReference>
<evidence type="ECO:0000259" key="2">
    <source>
        <dbReference type="Pfam" id="PF03787"/>
    </source>
</evidence>
<dbReference type="eggNOG" id="COG1337">
    <property type="taxonomic scope" value="Bacteria"/>
</dbReference>
<proteinExistence type="predicted"/>
<protein>
    <submittedName>
        <fullName evidence="3">CRISPR-associated protein, RAMP family</fullName>
    </submittedName>
</protein>
<keyword evidence="1" id="KW-0051">Antiviral defense</keyword>
<dbReference type="EMBL" id="CP001312">
    <property type="protein sequence ID" value="ADE85029.1"/>
    <property type="molecule type" value="Genomic_DNA"/>
</dbReference>
<dbReference type="GeneID" id="31490181"/>
<reference key="1">
    <citation type="submission" date="2008-12" db="EMBL/GenBank/DDBJ databases">
        <title>Complete genome sequence of Rhodobacter capsulatus SB1003.</title>
        <authorList>
            <person name="Strnad H."/>
            <person name="Lapidus A."/>
            <person name="Vlcek C."/>
            <person name="Ulbrich P."/>
            <person name="Paces J."/>
            <person name="Maltsev N."/>
            <person name="Kumar V."/>
            <person name="Kogan Y."/>
            <person name="Milgram A."/>
            <person name="Rebrekov D."/>
            <person name="Mazur M."/>
            <person name="Cox R."/>
            <person name="Kyrpides N."/>
            <person name="Kolar M."/>
            <person name="Sachova J."/>
            <person name="Ridl J."/>
            <person name="Ivanova N."/>
            <person name="Kapatral V."/>
            <person name="Los T."/>
            <person name="Lykidis A."/>
            <person name="Mikhailova N."/>
            <person name="Reznik G."/>
            <person name="Vasieva O."/>
            <person name="Fonstein M."/>
            <person name="Paces V."/>
            <person name="Haselkorn R."/>
        </authorList>
    </citation>
    <scope>NUCLEOTIDE SEQUENCE</scope>
    <source>
        <strain>SB1003</strain>
    </source>
</reference>
<dbReference type="CDD" id="cd09726">
    <property type="entry name" value="RAMP_I_III"/>
    <property type="match status" value="2"/>
</dbReference>
<feature type="domain" description="CRISPR type III-associated protein" evidence="2">
    <location>
        <begin position="12"/>
        <end position="174"/>
    </location>
</feature>
<dbReference type="Pfam" id="PF03787">
    <property type="entry name" value="RAMPs"/>
    <property type="match status" value="3"/>
</dbReference>
<dbReference type="Proteomes" id="UP000002361">
    <property type="component" value="Chromosome"/>
</dbReference>
<gene>
    <name evidence="3" type="ordered locus">RCAP_rcc01274</name>
</gene>